<keyword evidence="3" id="KW-0597">Phosphoprotein</keyword>
<dbReference type="Proteomes" id="UP000015101">
    <property type="component" value="Unassembled WGS sequence"/>
</dbReference>
<dbReference type="CTD" id="20213713"/>
<dbReference type="KEGG" id="hro:HELRODRAFT_64935"/>
<keyword evidence="9" id="KW-1185">Reference proteome</keyword>
<dbReference type="Pfam" id="PF06456">
    <property type="entry name" value="Arfaptin"/>
    <property type="match status" value="1"/>
</dbReference>
<dbReference type="InParanoid" id="T1FY15"/>
<evidence type="ECO:0000256" key="3">
    <source>
        <dbReference type="ARBA" id="ARBA00022553"/>
    </source>
</evidence>
<gene>
    <name evidence="8" type="primary">20213713</name>
    <name evidence="7" type="ORF">HELRODRAFT_64935</name>
</gene>
<dbReference type="HOGENOM" id="CLU_047975_3_0_1"/>
<evidence type="ECO:0000256" key="1">
    <source>
        <dbReference type="ARBA" id="ARBA00004394"/>
    </source>
</evidence>
<dbReference type="STRING" id="6412.T1FY15"/>
<dbReference type="RefSeq" id="XP_009015924.1">
    <property type="nucleotide sequence ID" value="XM_009017676.1"/>
</dbReference>
<evidence type="ECO:0000313" key="7">
    <source>
        <dbReference type="EMBL" id="ESO06556.1"/>
    </source>
</evidence>
<evidence type="ECO:0000313" key="8">
    <source>
        <dbReference type="EnsemblMetazoa" id="HelroP64935"/>
    </source>
</evidence>
<dbReference type="GO" id="GO:0005829">
    <property type="term" value="C:cytosol"/>
    <property type="evidence" value="ECO:0007669"/>
    <property type="project" value="UniProtKB-ARBA"/>
</dbReference>
<dbReference type="OMA" id="ECARIEY"/>
<reference evidence="8" key="3">
    <citation type="submission" date="2015-06" db="UniProtKB">
        <authorList>
            <consortium name="EnsemblMetazoa"/>
        </authorList>
    </citation>
    <scope>IDENTIFICATION</scope>
</reference>
<evidence type="ECO:0000259" key="6">
    <source>
        <dbReference type="PROSITE" id="PS50870"/>
    </source>
</evidence>
<evidence type="ECO:0000256" key="4">
    <source>
        <dbReference type="ARBA" id="ARBA00023034"/>
    </source>
</evidence>
<dbReference type="GeneID" id="20213713"/>
<dbReference type="AlphaFoldDB" id="T1FY15"/>
<dbReference type="GO" id="GO:0034315">
    <property type="term" value="P:regulation of Arp2/3 complex-mediated actin nucleation"/>
    <property type="evidence" value="ECO:0000318"/>
    <property type="project" value="GO_Central"/>
</dbReference>
<accession>T1FY15</accession>
<dbReference type="PANTHER" id="PTHR12141">
    <property type="entry name" value="ARFAPTIN-RELATED"/>
    <property type="match status" value="1"/>
</dbReference>
<dbReference type="OrthoDB" id="9994780at2759"/>
<keyword evidence="4" id="KW-0333">Golgi apparatus</keyword>
<dbReference type="FunCoup" id="T1FY15">
    <property type="interactions" value="782"/>
</dbReference>
<dbReference type="SUPFAM" id="SSF103657">
    <property type="entry name" value="BAR/IMD domain-like"/>
    <property type="match status" value="1"/>
</dbReference>
<dbReference type="GO" id="GO:0005543">
    <property type="term" value="F:phospholipid binding"/>
    <property type="evidence" value="ECO:0000318"/>
    <property type="project" value="GO_Central"/>
</dbReference>
<feature type="domain" description="AH" evidence="6">
    <location>
        <begin position="30"/>
        <end position="231"/>
    </location>
</feature>
<dbReference type="SMART" id="SM01015">
    <property type="entry name" value="Arfaptin"/>
    <property type="match status" value="1"/>
</dbReference>
<reference evidence="7 9" key="2">
    <citation type="journal article" date="2013" name="Nature">
        <title>Insights into bilaterian evolution from three spiralian genomes.</title>
        <authorList>
            <person name="Simakov O."/>
            <person name="Marletaz F."/>
            <person name="Cho S.J."/>
            <person name="Edsinger-Gonzales E."/>
            <person name="Havlak P."/>
            <person name="Hellsten U."/>
            <person name="Kuo D.H."/>
            <person name="Larsson T."/>
            <person name="Lv J."/>
            <person name="Arendt D."/>
            <person name="Savage R."/>
            <person name="Osoegawa K."/>
            <person name="de Jong P."/>
            <person name="Grimwood J."/>
            <person name="Chapman J.A."/>
            <person name="Shapiro H."/>
            <person name="Aerts A."/>
            <person name="Otillar R.P."/>
            <person name="Terry A.Y."/>
            <person name="Boore J.L."/>
            <person name="Grigoriev I.V."/>
            <person name="Lindberg D.R."/>
            <person name="Seaver E.C."/>
            <person name="Weisblat D.A."/>
            <person name="Putnam N.H."/>
            <person name="Rokhsar D.S."/>
        </authorList>
    </citation>
    <scope>NUCLEOTIDE SEQUENCE</scope>
</reference>
<evidence type="ECO:0000256" key="2">
    <source>
        <dbReference type="ARBA" id="ARBA00004601"/>
    </source>
</evidence>
<dbReference type="EMBL" id="KB096324">
    <property type="protein sequence ID" value="ESO06556.1"/>
    <property type="molecule type" value="Genomic_DNA"/>
</dbReference>
<protein>
    <recommendedName>
        <fullName evidence="6">AH domain-containing protein</fullName>
    </recommendedName>
</protein>
<sequence length="252" mass="29010">KIGSLKAWSFSTYKFTKQLLSEKLGQATRTVDSELEGQIESLKDTQLKYLNLLKLAKSLTTHFTQVIQTQKSLGDAFSQLSQKNPELHEEFTYNSETQKILCKNGETLLGALNFFISTLTTLCNKTIEDTLITIRHYESARIEYDAYRLDVESMQMVGTKDSVQSQRLADAQQRYEAHKEKFENLRSDVAIKMKFLDENRVNVMQRQLVLFHNAVASYFSGNQVALEETMKQFNIKLKTPNSTKPSWLENNK</sequence>
<name>T1FY15_HELRO</name>
<keyword evidence="5" id="KW-0472">Membrane</keyword>
<dbReference type="EMBL" id="AMQM01000645">
    <property type="status" value="NOT_ANNOTATED_CDS"/>
    <property type="molecule type" value="Genomic_DNA"/>
</dbReference>
<dbReference type="GO" id="GO:0032588">
    <property type="term" value="C:trans-Golgi network membrane"/>
    <property type="evidence" value="ECO:0000318"/>
    <property type="project" value="GO_Central"/>
</dbReference>
<evidence type="ECO:0000256" key="5">
    <source>
        <dbReference type="ARBA" id="ARBA00023136"/>
    </source>
</evidence>
<dbReference type="InterPro" id="IPR030798">
    <property type="entry name" value="Arfaptin_fam"/>
</dbReference>
<dbReference type="Gene3D" id="1.20.1270.60">
    <property type="entry name" value="Arfaptin homology (AH) domain/BAR domain"/>
    <property type="match status" value="1"/>
</dbReference>
<dbReference type="PANTHER" id="PTHR12141:SF5">
    <property type="entry name" value="ARFAPTIN"/>
    <property type="match status" value="1"/>
</dbReference>
<dbReference type="GO" id="GO:0000139">
    <property type="term" value="C:Golgi membrane"/>
    <property type="evidence" value="ECO:0007669"/>
    <property type="project" value="UniProtKB-SubCell"/>
</dbReference>
<dbReference type="CDD" id="cd07660">
    <property type="entry name" value="BAR_Arfaptin"/>
    <property type="match status" value="1"/>
</dbReference>
<comment type="subcellular location">
    <subcellularLocation>
        <location evidence="1">Golgi apparatus membrane</location>
    </subcellularLocation>
    <subcellularLocation>
        <location evidence="2">Golgi apparatus</location>
        <location evidence="2">trans-Golgi network</location>
    </subcellularLocation>
</comment>
<evidence type="ECO:0000313" key="9">
    <source>
        <dbReference type="Proteomes" id="UP000015101"/>
    </source>
</evidence>
<organism evidence="8 9">
    <name type="scientific">Helobdella robusta</name>
    <name type="common">Californian leech</name>
    <dbReference type="NCBI Taxonomy" id="6412"/>
    <lineage>
        <taxon>Eukaryota</taxon>
        <taxon>Metazoa</taxon>
        <taxon>Spiralia</taxon>
        <taxon>Lophotrochozoa</taxon>
        <taxon>Annelida</taxon>
        <taxon>Clitellata</taxon>
        <taxon>Hirudinea</taxon>
        <taxon>Rhynchobdellida</taxon>
        <taxon>Glossiphoniidae</taxon>
        <taxon>Helobdella</taxon>
    </lineage>
</organism>
<dbReference type="GO" id="GO:0006886">
    <property type="term" value="P:intracellular protein transport"/>
    <property type="evidence" value="ECO:0000318"/>
    <property type="project" value="GO_Central"/>
</dbReference>
<proteinExistence type="predicted"/>
<reference evidence="9" key="1">
    <citation type="submission" date="2012-12" db="EMBL/GenBank/DDBJ databases">
        <authorList>
            <person name="Hellsten U."/>
            <person name="Grimwood J."/>
            <person name="Chapman J.A."/>
            <person name="Shapiro H."/>
            <person name="Aerts A."/>
            <person name="Otillar R.P."/>
            <person name="Terry A.Y."/>
            <person name="Boore J.L."/>
            <person name="Simakov O."/>
            <person name="Marletaz F."/>
            <person name="Cho S.-J."/>
            <person name="Edsinger-Gonzales E."/>
            <person name="Havlak P."/>
            <person name="Kuo D.-H."/>
            <person name="Larsson T."/>
            <person name="Lv J."/>
            <person name="Arendt D."/>
            <person name="Savage R."/>
            <person name="Osoegawa K."/>
            <person name="de Jong P."/>
            <person name="Lindberg D.R."/>
            <person name="Seaver E.C."/>
            <person name="Weisblat D.A."/>
            <person name="Putnam N.H."/>
            <person name="Grigoriev I.V."/>
            <person name="Rokhsar D.S."/>
        </authorList>
    </citation>
    <scope>NUCLEOTIDE SEQUENCE</scope>
</reference>
<dbReference type="PROSITE" id="PS50870">
    <property type="entry name" value="AH"/>
    <property type="match status" value="1"/>
</dbReference>
<dbReference type="FunFam" id="1.20.1270.60:FF:000003">
    <property type="entry name" value="arfaptin-2 isoform X1"/>
    <property type="match status" value="1"/>
</dbReference>
<dbReference type="GO" id="GO:0019904">
    <property type="term" value="F:protein domain specific binding"/>
    <property type="evidence" value="ECO:0007669"/>
    <property type="project" value="InterPro"/>
</dbReference>
<dbReference type="eggNOG" id="KOG3876">
    <property type="taxonomic scope" value="Eukaryota"/>
</dbReference>
<dbReference type="GO" id="GO:0070273">
    <property type="term" value="F:phosphatidylinositol-4-phosphate binding"/>
    <property type="evidence" value="ECO:0007669"/>
    <property type="project" value="UniProtKB-ARBA"/>
</dbReference>
<dbReference type="EnsemblMetazoa" id="HelroT64935">
    <property type="protein sequence ID" value="HelroP64935"/>
    <property type="gene ID" value="HelroG64935"/>
</dbReference>
<dbReference type="InterPro" id="IPR010504">
    <property type="entry name" value="AH_dom"/>
</dbReference>
<dbReference type="InterPro" id="IPR027267">
    <property type="entry name" value="AH/BAR_dom_sf"/>
</dbReference>